<dbReference type="OrthoDB" id="8585214at2"/>
<evidence type="ECO:0000256" key="7">
    <source>
        <dbReference type="RuleBase" id="RU363032"/>
    </source>
</evidence>
<name>A0A1K2HGH2_9NEIS</name>
<dbReference type="Pfam" id="PF00528">
    <property type="entry name" value="BPD_transp_1"/>
    <property type="match status" value="1"/>
</dbReference>
<dbReference type="RefSeq" id="WP_072428287.1">
    <property type="nucleotide sequence ID" value="NZ_FPKR01000006.1"/>
</dbReference>
<dbReference type="InterPro" id="IPR051393">
    <property type="entry name" value="ABC_transporter_permease"/>
</dbReference>
<dbReference type="GO" id="GO:0055085">
    <property type="term" value="P:transmembrane transport"/>
    <property type="evidence" value="ECO:0007669"/>
    <property type="project" value="InterPro"/>
</dbReference>
<evidence type="ECO:0000256" key="2">
    <source>
        <dbReference type="ARBA" id="ARBA00022448"/>
    </source>
</evidence>
<feature type="transmembrane region" description="Helical" evidence="7">
    <location>
        <begin position="207"/>
        <end position="227"/>
    </location>
</feature>
<evidence type="ECO:0000313" key="9">
    <source>
        <dbReference type="EMBL" id="SFZ75855.1"/>
    </source>
</evidence>
<accession>A0A1K2HGH2</accession>
<keyword evidence="3" id="KW-1003">Cell membrane</keyword>
<protein>
    <submittedName>
        <fullName evidence="9">Putative chitobiose transport system permease protein</fullName>
    </submittedName>
</protein>
<keyword evidence="2 7" id="KW-0813">Transport</keyword>
<feature type="transmembrane region" description="Helical" evidence="7">
    <location>
        <begin position="12"/>
        <end position="38"/>
    </location>
</feature>
<feature type="transmembrane region" description="Helical" evidence="7">
    <location>
        <begin position="153"/>
        <end position="176"/>
    </location>
</feature>
<dbReference type="STRING" id="1121279.SAMN02745887_01769"/>
<dbReference type="PROSITE" id="PS50928">
    <property type="entry name" value="ABC_TM1"/>
    <property type="match status" value="1"/>
</dbReference>
<evidence type="ECO:0000313" key="10">
    <source>
        <dbReference type="Proteomes" id="UP000186513"/>
    </source>
</evidence>
<dbReference type="PANTHER" id="PTHR30193:SF44">
    <property type="entry name" value="LACTOSE TRANSPORT SYSTEM PERMEASE PROTEIN LACF"/>
    <property type="match status" value="1"/>
</dbReference>
<reference evidence="9 10" key="1">
    <citation type="submission" date="2016-11" db="EMBL/GenBank/DDBJ databases">
        <authorList>
            <person name="Jaros S."/>
            <person name="Januszkiewicz K."/>
            <person name="Wedrychowicz H."/>
        </authorList>
    </citation>
    <scope>NUCLEOTIDE SEQUENCE [LARGE SCALE GENOMIC DNA]</scope>
    <source>
        <strain evidence="9 10">DSM 18899</strain>
    </source>
</reference>
<comment type="similarity">
    <text evidence="7">Belongs to the binding-protein-dependent transport system permease family.</text>
</comment>
<feature type="transmembrane region" description="Helical" evidence="7">
    <location>
        <begin position="262"/>
        <end position="281"/>
    </location>
</feature>
<dbReference type="InterPro" id="IPR035906">
    <property type="entry name" value="MetI-like_sf"/>
</dbReference>
<feature type="transmembrane region" description="Helical" evidence="7">
    <location>
        <begin position="104"/>
        <end position="124"/>
    </location>
</feature>
<evidence type="ECO:0000256" key="6">
    <source>
        <dbReference type="ARBA" id="ARBA00023136"/>
    </source>
</evidence>
<keyword evidence="10" id="KW-1185">Reference proteome</keyword>
<organism evidence="9 10">
    <name type="scientific">Chitinimonas taiwanensis DSM 18899</name>
    <dbReference type="NCBI Taxonomy" id="1121279"/>
    <lineage>
        <taxon>Bacteria</taxon>
        <taxon>Pseudomonadati</taxon>
        <taxon>Pseudomonadota</taxon>
        <taxon>Betaproteobacteria</taxon>
        <taxon>Neisseriales</taxon>
        <taxon>Chitinibacteraceae</taxon>
        <taxon>Chitinimonas</taxon>
    </lineage>
</organism>
<keyword evidence="5 7" id="KW-1133">Transmembrane helix</keyword>
<keyword evidence="4 7" id="KW-0812">Transmembrane</keyword>
<dbReference type="PANTHER" id="PTHR30193">
    <property type="entry name" value="ABC TRANSPORTER PERMEASE PROTEIN"/>
    <property type="match status" value="1"/>
</dbReference>
<evidence type="ECO:0000259" key="8">
    <source>
        <dbReference type="PROSITE" id="PS50928"/>
    </source>
</evidence>
<sequence length="289" mass="32524">MKYSSKANLTAYAFLAPAIALLLVFSFWPVGFGSYIAFTKYNLIDAPVWVGLDNFRELLDDELFLMSLKNSAIYLIVVPVIQVLAILLAVLVNNNLPGIKYYRAAYYLPVVTTVSVIGVIWNFMYTEDGALNGILRWLHIINEPIGFLNDDRIALLAVMFVTIWRGLGWYMVLYLAGLQAISQDVYEAATLDGANAWQKFWRITVPLLMPTILLCSIMSVLAAVKAFEEVQIMTQGGPYQSTFTALYYAYEFGMKSLNFGRALAASFIVSLFCIALAWLNFRYLTPKTK</sequence>
<dbReference type="Gene3D" id="1.10.3720.10">
    <property type="entry name" value="MetI-like"/>
    <property type="match status" value="1"/>
</dbReference>
<feature type="transmembrane region" description="Helical" evidence="7">
    <location>
        <begin position="72"/>
        <end position="92"/>
    </location>
</feature>
<dbReference type="Proteomes" id="UP000186513">
    <property type="component" value="Unassembled WGS sequence"/>
</dbReference>
<dbReference type="SUPFAM" id="SSF160964">
    <property type="entry name" value="MalF N-terminal region-like"/>
    <property type="match status" value="1"/>
</dbReference>
<comment type="subcellular location">
    <subcellularLocation>
        <location evidence="1 7">Cell membrane</location>
        <topology evidence="1 7">Multi-pass membrane protein</topology>
    </subcellularLocation>
</comment>
<dbReference type="AlphaFoldDB" id="A0A1K2HGH2"/>
<feature type="domain" description="ABC transmembrane type-1" evidence="8">
    <location>
        <begin position="67"/>
        <end position="280"/>
    </location>
</feature>
<dbReference type="CDD" id="cd06261">
    <property type="entry name" value="TM_PBP2"/>
    <property type="match status" value="1"/>
</dbReference>
<evidence type="ECO:0000256" key="1">
    <source>
        <dbReference type="ARBA" id="ARBA00004651"/>
    </source>
</evidence>
<dbReference type="SUPFAM" id="SSF161098">
    <property type="entry name" value="MetI-like"/>
    <property type="match status" value="1"/>
</dbReference>
<keyword evidence="6 7" id="KW-0472">Membrane</keyword>
<dbReference type="EMBL" id="FPKR01000006">
    <property type="protein sequence ID" value="SFZ75855.1"/>
    <property type="molecule type" value="Genomic_DNA"/>
</dbReference>
<dbReference type="GO" id="GO:0005886">
    <property type="term" value="C:plasma membrane"/>
    <property type="evidence" value="ECO:0007669"/>
    <property type="project" value="UniProtKB-SubCell"/>
</dbReference>
<gene>
    <name evidence="9" type="ORF">SAMN02745887_01769</name>
</gene>
<proteinExistence type="inferred from homology"/>
<evidence type="ECO:0000256" key="5">
    <source>
        <dbReference type="ARBA" id="ARBA00022989"/>
    </source>
</evidence>
<dbReference type="InterPro" id="IPR000515">
    <property type="entry name" value="MetI-like"/>
</dbReference>
<evidence type="ECO:0000256" key="4">
    <source>
        <dbReference type="ARBA" id="ARBA00022692"/>
    </source>
</evidence>
<evidence type="ECO:0000256" key="3">
    <source>
        <dbReference type="ARBA" id="ARBA00022475"/>
    </source>
</evidence>